<keyword evidence="5" id="KW-0029">Amino-acid transport</keyword>
<evidence type="ECO:0000256" key="1">
    <source>
        <dbReference type="ARBA" id="ARBA00004167"/>
    </source>
</evidence>
<keyword evidence="6 9" id="KW-1133">Transmembrane helix</keyword>
<proteinExistence type="inferred from homology"/>
<gene>
    <name evidence="10" type="primary">GDU4</name>
    <name evidence="10" type="ORF">SDJN03_22971</name>
</gene>
<dbReference type="Proteomes" id="UP000685013">
    <property type="component" value="Chromosome 15"/>
</dbReference>
<accession>A0AAV6MAJ7</accession>
<organism evidence="10 11">
    <name type="scientific">Cucurbita argyrosperma subsp. sororia</name>
    <dbReference type="NCBI Taxonomy" id="37648"/>
    <lineage>
        <taxon>Eukaryota</taxon>
        <taxon>Viridiplantae</taxon>
        <taxon>Streptophyta</taxon>
        <taxon>Embryophyta</taxon>
        <taxon>Tracheophyta</taxon>
        <taxon>Spermatophyta</taxon>
        <taxon>Magnoliopsida</taxon>
        <taxon>eudicotyledons</taxon>
        <taxon>Gunneridae</taxon>
        <taxon>Pentapetalae</taxon>
        <taxon>rosids</taxon>
        <taxon>fabids</taxon>
        <taxon>Cucurbitales</taxon>
        <taxon>Cucurbitaceae</taxon>
        <taxon>Cucurbiteae</taxon>
        <taxon>Cucurbita</taxon>
    </lineage>
</organism>
<dbReference type="AlphaFoldDB" id="A0AAV6MAJ7"/>
<feature type="region of interest" description="Disordered" evidence="8">
    <location>
        <begin position="51"/>
        <end position="77"/>
    </location>
</feature>
<evidence type="ECO:0000256" key="6">
    <source>
        <dbReference type="ARBA" id="ARBA00022989"/>
    </source>
</evidence>
<name>A0AAV6MAJ7_9ROSI</name>
<keyword evidence="4 9" id="KW-0812">Transmembrane</keyword>
<evidence type="ECO:0000256" key="9">
    <source>
        <dbReference type="SAM" id="Phobius"/>
    </source>
</evidence>
<sequence>MRSLAAAATPAAMETGRHHLWNTPIPYLFGGIGLTLLLILTSLILLTCSCRKHSSSSPSSSSSEEEHQKTKIDTPAKTAADLQPQIVVIMAGNNTPSFLATATPSDSSTFSRSNQQF</sequence>
<evidence type="ECO:0000256" key="2">
    <source>
        <dbReference type="ARBA" id="ARBA00009977"/>
    </source>
</evidence>
<dbReference type="GO" id="GO:0080143">
    <property type="term" value="P:regulation of amino acid export"/>
    <property type="evidence" value="ECO:0007669"/>
    <property type="project" value="InterPro"/>
</dbReference>
<dbReference type="PANTHER" id="PTHR33228:SF80">
    <property type="entry name" value="PROTEIN, PUTATIVE-RELATED"/>
    <property type="match status" value="1"/>
</dbReference>
<reference evidence="10 11" key="1">
    <citation type="journal article" date="2021" name="Hortic Res">
        <title>The domestication of Cucurbita argyrosperma as revealed by the genome of its wild relative.</title>
        <authorList>
            <person name="Barrera-Redondo J."/>
            <person name="Sanchez-de la Vega G."/>
            <person name="Aguirre-Liguori J.A."/>
            <person name="Castellanos-Morales G."/>
            <person name="Gutierrez-Guerrero Y.T."/>
            <person name="Aguirre-Dugua X."/>
            <person name="Aguirre-Planter E."/>
            <person name="Tenaillon M.I."/>
            <person name="Lira-Saade R."/>
            <person name="Eguiarte L.E."/>
        </authorList>
    </citation>
    <scope>NUCLEOTIDE SEQUENCE [LARGE SCALE GENOMIC DNA]</scope>
    <source>
        <strain evidence="10">JBR-2021</strain>
    </source>
</reference>
<feature type="non-terminal residue" evidence="10">
    <location>
        <position position="1"/>
    </location>
</feature>
<keyword evidence="11" id="KW-1185">Reference proteome</keyword>
<evidence type="ECO:0000256" key="4">
    <source>
        <dbReference type="ARBA" id="ARBA00022692"/>
    </source>
</evidence>
<feature type="compositionally biased region" description="Basic and acidic residues" evidence="8">
    <location>
        <begin position="64"/>
        <end position="74"/>
    </location>
</feature>
<dbReference type="PANTHER" id="PTHR33228">
    <property type="entry name" value="PROTEIN GLUTAMINE DUMPER 4-RELATED"/>
    <property type="match status" value="1"/>
</dbReference>
<dbReference type="GO" id="GO:0006865">
    <property type="term" value="P:amino acid transport"/>
    <property type="evidence" value="ECO:0007669"/>
    <property type="project" value="UniProtKB-KW"/>
</dbReference>
<evidence type="ECO:0000256" key="8">
    <source>
        <dbReference type="SAM" id="MobiDB-lite"/>
    </source>
</evidence>
<dbReference type="GO" id="GO:0016020">
    <property type="term" value="C:membrane"/>
    <property type="evidence" value="ECO:0007669"/>
    <property type="project" value="UniProtKB-SubCell"/>
</dbReference>
<comment type="subcellular location">
    <subcellularLocation>
        <location evidence="1">Membrane</location>
        <topology evidence="1">Single-pass membrane protein</topology>
    </subcellularLocation>
</comment>
<feature type="transmembrane region" description="Helical" evidence="9">
    <location>
        <begin position="25"/>
        <end position="46"/>
    </location>
</feature>
<dbReference type="EMBL" id="JAGKQH010000015">
    <property type="protein sequence ID" value="KAG6578523.1"/>
    <property type="molecule type" value="Genomic_DNA"/>
</dbReference>
<keyword evidence="3" id="KW-0813">Transport</keyword>
<comment type="caution">
    <text evidence="10">The sequence shown here is derived from an EMBL/GenBank/DDBJ whole genome shotgun (WGS) entry which is preliminary data.</text>
</comment>
<protein>
    <submittedName>
        <fullName evidence="10">Protein GLUTAMINE DUMPER 4</fullName>
    </submittedName>
</protein>
<evidence type="ECO:0000256" key="3">
    <source>
        <dbReference type="ARBA" id="ARBA00022448"/>
    </source>
</evidence>
<evidence type="ECO:0000256" key="7">
    <source>
        <dbReference type="ARBA" id="ARBA00023136"/>
    </source>
</evidence>
<evidence type="ECO:0000313" key="10">
    <source>
        <dbReference type="EMBL" id="KAG6578523.1"/>
    </source>
</evidence>
<dbReference type="InterPro" id="IPR040359">
    <property type="entry name" value="GDU"/>
</dbReference>
<evidence type="ECO:0000313" key="11">
    <source>
        <dbReference type="Proteomes" id="UP000685013"/>
    </source>
</evidence>
<comment type="similarity">
    <text evidence="2">Belongs to the GLUTAMINE DUMPER 1 (TC 9.B.60) family.</text>
</comment>
<evidence type="ECO:0000256" key="5">
    <source>
        <dbReference type="ARBA" id="ARBA00022970"/>
    </source>
</evidence>
<keyword evidence="7 9" id="KW-0472">Membrane</keyword>